<evidence type="ECO:0000256" key="4">
    <source>
        <dbReference type="ARBA" id="ARBA00023172"/>
    </source>
</evidence>
<keyword evidence="3" id="KW-0175">Coiled coil</keyword>
<dbReference type="AlphaFoldDB" id="A0A1F7UKA0"/>
<evidence type="ECO:0000313" key="5">
    <source>
        <dbReference type="EMBL" id="OGL78137.1"/>
    </source>
</evidence>
<evidence type="ECO:0008006" key="7">
    <source>
        <dbReference type="Google" id="ProtNLM"/>
    </source>
</evidence>
<comment type="similarity">
    <text evidence="2">Belongs to the RmuC family.</text>
</comment>
<dbReference type="PANTHER" id="PTHR30563:SF0">
    <property type="entry name" value="DNA RECOMBINATION PROTEIN RMUC"/>
    <property type="match status" value="1"/>
</dbReference>
<dbReference type="GO" id="GO:0006310">
    <property type="term" value="P:DNA recombination"/>
    <property type="evidence" value="ECO:0007669"/>
    <property type="project" value="UniProtKB-KW"/>
</dbReference>
<comment type="caution">
    <text evidence="5">The sequence shown here is derived from an EMBL/GenBank/DDBJ whole genome shotgun (WGS) entry which is preliminary data.</text>
</comment>
<accession>A0A1F7UKA0</accession>
<proteinExistence type="inferred from homology"/>
<evidence type="ECO:0000256" key="2">
    <source>
        <dbReference type="ARBA" id="ARBA00009840"/>
    </source>
</evidence>
<name>A0A1F7UKA0_9BACT</name>
<dbReference type="Pfam" id="PF02646">
    <property type="entry name" value="RmuC"/>
    <property type="match status" value="1"/>
</dbReference>
<keyword evidence="4" id="KW-0233">DNA recombination</keyword>
<dbReference type="EMBL" id="MGEH01000037">
    <property type="protein sequence ID" value="OGL78137.1"/>
    <property type="molecule type" value="Genomic_DNA"/>
</dbReference>
<dbReference type="Proteomes" id="UP000176603">
    <property type="component" value="Unassembled WGS sequence"/>
</dbReference>
<evidence type="ECO:0000256" key="1">
    <source>
        <dbReference type="ARBA" id="ARBA00003416"/>
    </source>
</evidence>
<dbReference type="STRING" id="1802399.A3E39_04450"/>
<comment type="function">
    <text evidence="1">Involved in DNA recombination.</text>
</comment>
<protein>
    <recommendedName>
        <fullName evidence="7">DNA recombination protein RmuC</fullName>
    </recommendedName>
</protein>
<evidence type="ECO:0000256" key="3">
    <source>
        <dbReference type="ARBA" id="ARBA00023054"/>
    </source>
</evidence>
<gene>
    <name evidence="5" type="ORF">A3E39_04450</name>
</gene>
<organism evidence="5 6">
    <name type="scientific">Candidatus Uhrbacteria bacterium RIFCSPHIGHO2_12_FULL_60_25</name>
    <dbReference type="NCBI Taxonomy" id="1802399"/>
    <lineage>
        <taxon>Bacteria</taxon>
        <taxon>Candidatus Uhriibacteriota</taxon>
    </lineage>
</organism>
<sequence>MELTTLLLIVLLAVLVAGFAWLGMRKAPQVPVADPQALSLLQNQVAQMSKALEERMSETNRTVVNQYKASADIIKDVTERLTKLDETNRQVVGFATQLKSLEDILKNPKQRGILGEYFLQTILENTLPGPNHFKLQYRFKQKDARGADKIVDAVIFVRDMLIPVDAKFSLENWNRLAEEKDAARRDVLEREFKQDLKDRIDETAKYIVPAEGTVDFAIMFIPAEGVFHSLMVGTGAVTIRAQDLIEYAFRKHVVIVSPSSFYAYLQTILHALKALQIEEGVKDVLKRVGDLNRHFASYDKHLQSMGSALDTVVRQYNLGYKEFQKIDKDVLRIAGESNQIEPLLIAKPDRDDAA</sequence>
<dbReference type="InterPro" id="IPR003798">
    <property type="entry name" value="DNA_recombination_RmuC"/>
</dbReference>
<dbReference type="PANTHER" id="PTHR30563">
    <property type="entry name" value="DNA RECOMBINATION PROTEIN RMUC"/>
    <property type="match status" value="1"/>
</dbReference>
<evidence type="ECO:0000313" key="6">
    <source>
        <dbReference type="Proteomes" id="UP000176603"/>
    </source>
</evidence>
<reference evidence="5 6" key="1">
    <citation type="journal article" date="2016" name="Nat. Commun.">
        <title>Thousands of microbial genomes shed light on interconnected biogeochemical processes in an aquifer system.</title>
        <authorList>
            <person name="Anantharaman K."/>
            <person name="Brown C.T."/>
            <person name="Hug L.A."/>
            <person name="Sharon I."/>
            <person name="Castelle C.J."/>
            <person name="Probst A.J."/>
            <person name="Thomas B.C."/>
            <person name="Singh A."/>
            <person name="Wilkins M.J."/>
            <person name="Karaoz U."/>
            <person name="Brodie E.L."/>
            <person name="Williams K.H."/>
            <person name="Hubbard S.S."/>
            <person name="Banfield J.F."/>
        </authorList>
    </citation>
    <scope>NUCLEOTIDE SEQUENCE [LARGE SCALE GENOMIC DNA]</scope>
</reference>